<feature type="transmembrane region" description="Helical" evidence="7">
    <location>
        <begin position="301"/>
        <end position="320"/>
    </location>
</feature>
<dbReference type="EMBL" id="JBHTBW010000056">
    <property type="protein sequence ID" value="MFC7442580.1"/>
    <property type="molecule type" value="Genomic_DNA"/>
</dbReference>
<evidence type="ECO:0000256" key="6">
    <source>
        <dbReference type="ARBA" id="ARBA00023136"/>
    </source>
</evidence>
<protein>
    <submittedName>
        <fullName evidence="9">MDR family MFS transporter</fullName>
    </submittedName>
</protein>
<organism evidence="9 10">
    <name type="scientific">Laceyella putida</name>
    <dbReference type="NCBI Taxonomy" id="110101"/>
    <lineage>
        <taxon>Bacteria</taxon>
        <taxon>Bacillati</taxon>
        <taxon>Bacillota</taxon>
        <taxon>Bacilli</taxon>
        <taxon>Bacillales</taxon>
        <taxon>Thermoactinomycetaceae</taxon>
        <taxon>Laceyella</taxon>
    </lineage>
</organism>
<dbReference type="RefSeq" id="WP_379866555.1">
    <property type="nucleotide sequence ID" value="NZ_JBHTBW010000056.1"/>
</dbReference>
<dbReference type="Gene3D" id="1.20.1720.10">
    <property type="entry name" value="Multidrug resistance protein D"/>
    <property type="match status" value="1"/>
</dbReference>
<keyword evidence="6 7" id="KW-0472">Membrane</keyword>
<dbReference type="InterPro" id="IPR011701">
    <property type="entry name" value="MFS"/>
</dbReference>
<dbReference type="Pfam" id="PF07690">
    <property type="entry name" value="MFS_1"/>
    <property type="match status" value="1"/>
</dbReference>
<dbReference type="PRINTS" id="PR01036">
    <property type="entry name" value="TCRTETB"/>
</dbReference>
<feature type="transmembrane region" description="Helical" evidence="7">
    <location>
        <begin position="192"/>
        <end position="211"/>
    </location>
</feature>
<proteinExistence type="predicted"/>
<feature type="transmembrane region" description="Helical" evidence="7">
    <location>
        <begin position="12"/>
        <end position="30"/>
    </location>
</feature>
<evidence type="ECO:0000256" key="3">
    <source>
        <dbReference type="ARBA" id="ARBA00022475"/>
    </source>
</evidence>
<evidence type="ECO:0000256" key="5">
    <source>
        <dbReference type="ARBA" id="ARBA00022989"/>
    </source>
</evidence>
<sequence>MKSDRKKVTMAMLIATFLAAIEVTIVSTAMPRIVSELGGIQYISWVFAVYLLTSTVATPIFGKLADLYGRKRIFHVGAAIFLAGSMLSGLSQTMSQLICFRALQGIGSGAIMPVTFTIIGDIYPYEERAKVQGWFSSVWGLSGLVGPLVGGFLVDFVSWRWIFYLNLPFGIVSIILVSLFLKEGGETERRQIDYWGALTSTLGISALLLALNTGGVVYPWASAPIIGLFLVAVLLIGLFLYIEANVSEPMLPLSLFKIPAIAASNIAGFFVSSVLIALTVYLPLWVQGVHGQGATGSGLTLLPMSLGWPVGAVIGGRLMLRIGPRRTVMAGLLLIIFGTIWLTMADASTPEWVLAAIMLVEGFGFGFSMTVFTVIVQSSVGWHQRGTATAVNTLLRSLGQTVGVAVFGTMFNRYMIRYMERQSAAVQVDIDQLNQLLEQHETLSVSPDMVQLLKGALVFGLHHIYLILLGIALFSFIFVFWFPNHKPQTNHVGSAVKETP</sequence>
<feature type="domain" description="Major facilitator superfamily (MFS) profile" evidence="8">
    <location>
        <begin position="8"/>
        <end position="487"/>
    </location>
</feature>
<evidence type="ECO:0000313" key="10">
    <source>
        <dbReference type="Proteomes" id="UP001596500"/>
    </source>
</evidence>
<name>A0ABW2RNP3_9BACL</name>
<evidence type="ECO:0000313" key="9">
    <source>
        <dbReference type="EMBL" id="MFC7442580.1"/>
    </source>
</evidence>
<keyword evidence="3" id="KW-1003">Cell membrane</keyword>
<dbReference type="PROSITE" id="PS50850">
    <property type="entry name" value="MFS"/>
    <property type="match status" value="1"/>
</dbReference>
<dbReference type="PANTHER" id="PTHR23501">
    <property type="entry name" value="MAJOR FACILITATOR SUPERFAMILY"/>
    <property type="match status" value="1"/>
</dbReference>
<accession>A0ABW2RNP3</accession>
<dbReference type="InterPro" id="IPR004638">
    <property type="entry name" value="EmrB-like"/>
</dbReference>
<dbReference type="SUPFAM" id="SSF103473">
    <property type="entry name" value="MFS general substrate transporter"/>
    <property type="match status" value="1"/>
</dbReference>
<feature type="transmembrane region" description="Helical" evidence="7">
    <location>
        <begin position="73"/>
        <end position="90"/>
    </location>
</feature>
<evidence type="ECO:0000256" key="7">
    <source>
        <dbReference type="SAM" id="Phobius"/>
    </source>
</evidence>
<feature type="transmembrane region" description="Helical" evidence="7">
    <location>
        <begin position="102"/>
        <end position="122"/>
    </location>
</feature>
<reference evidence="10" key="1">
    <citation type="journal article" date="2019" name="Int. J. Syst. Evol. Microbiol.">
        <title>The Global Catalogue of Microorganisms (GCM) 10K type strain sequencing project: providing services to taxonomists for standard genome sequencing and annotation.</title>
        <authorList>
            <consortium name="The Broad Institute Genomics Platform"/>
            <consortium name="The Broad Institute Genome Sequencing Center for Infectious Disease"/>
            <person name="Wu L."/>
            <person name="Ma J."/>
        </authorList>
    </citation>
    <scope>NUCLEOTIDE SEQUENCE [LARGE SCALE GENOMIC DNA]</scope>
    <source>
        <strain evidence="10">CGMCC 1.12942</strain>
    </source>
</reference>
<keyword evidence="5 7" id="KW-1133">Transmembrane helix</keyword>
<feature type="transmembrane region" description="Helical" evidence="7">
    <location>
        <begin position="456"/>
        <end position="482"/>
    </location>
</feature>
<feature type="transmembrane region" description="Helical" evidence="7">
    <location>
        <begin position="327"/>
        <end position="346"/>
    </location>
</feature>
<feature type="transmembrane region" description="Helical" evidence="7">
    <location>
        <begin position="352"/>
        <end position="376"/>
    </location>
</feature>
<evidence type="ECO:0000256" key="1">
    <source>
        <dbReference type="ARBA" id="ARBA00004651"/>
    </source>
</evidence>
<evidence type="ECO:0000256" key="2">
    <source>
        <dbReference type="ARBA" id="ARBA00022448"/>
    </source>
</evidence>
<comment type="subcellular location">
    <subcellularLocation>
        <location evidence="1">Cell membrane</location>
        <topology evidence="1">Multi-pass membrane protein</topology>
    </subcellularLocation>
</comment>
<keyword evidence="2" id="KW-0813">Transport</keyword>
<dbReference type="Proteomes" id="UP001596500">
    <property type="component" value="Unassembled WGS sequence"/>
</dbReference>
<dbReference type="Gene3D" id="1.20.1250.20">
    <property type="entry name" value="MFS general substrate transporter like domains"/>
    <property type="match status" value="1"/>
</dbReference>
<feature type="transmembrane region" description="Helical" evidence="7">
    <location>
        <begin position="254"/>
        <end position="281"/>
    </location>
</feature>
<dbReference type="NCBIfam" id="TIGR00711">
    <property type="entry name" value="efflux_EmrB"/>
    <property type="match status" value="1"/>
</dbReference>
<keyword evidence="4 7" id="KW-0812">Transmembrane</keyword>
<keyword evidence="10" id="KW-1185">Reference proteome</keyword>
<dbReference type="PANTHER" id="PTHR23501:SF191">
    <property type="entry name" value="VACUOLAR BASIC AMINO ACID TRANSPORTER 4"/>
    <property type="match status" value="1"/>
</dbReference>
<gene>
    <name evidence="9" type="ORF">ACFQNG_15960</name>
</gene>
<evidence type="ECO:0000259" key="8">
    <source>
        <dbReference type="PROSITE" id="PS50850"/>
    </source>
</evidence>
<feature type="transmembrane region" description="Helical" evidence="7">
    <location>
        <begin position="42"/>
        <end position="61"/>
    </location>
</feature>
<feature type="transmembrane region" description="Helical" evidence="7">
    <location>
        <begin position="217"/>
        <end position="242"/>
    </location>
</feature>
<dbReference type="CDD" id="cd17502">
    <property type="entry name" value="MFS_Azr1_MDR_like"/>
    <property type="match status" value="1"/>
</dbReference>
<evidence type="ECO:0000256" key="4">
    <source>
        <dbReference type="ARBA" id="ARBA00022692"/>
    </source>
</evidence>
<feature type="transmembrane region" description="Helical" evidence="7">
    <location>
        <begin position="134"/>
        <end position="153"/>
    </location>
</feature>
<dbReference type="InterPro" id="IPR036259">
    <property type="entry name" value="MFS_trans_sf"/>
</dbReference>
<feature type="transmembrane region" description="Helical" evidence="7">
    <location>
        <begin position="159"/>
        <end position="180"/>
    </location>
</feature>
<comment type="caution">
    <text evidence="9">The sequence shown here is derived from an EMBL/GenBank/DDBJ whole genome shotgun (WGS) entry which is preliminary data.</text>
</comment>
<dbReference type="InterPro" id="IPR020846">
    <property type="entry name" value="MFS_dom"/>
</dbReference>